<evidence type="ECO:0008006" key="5">
    <source>
        <dbReference type="Google" id="ProtNLM"/>
    </source>
</evidence>
<evidence type="ECO:0000313" key="3">
    <source>
        <dbReference type="Proteomes" id="UP000188600"/>
    </source>
</evidence>
<sequence>MKKRVSILILMISILGGLVMVFSLNGERQESAEEKRNREYEVSLVKALKNTYRDIEEIRISSPVYSNPPGDWSCYVEIDFLDEKTVGYHIGHSLGYKRNGSAIAHPDVVAILDRYYGMTHQQIRVRFSNGEERVE</sequence>
<dbReference type="RefSeq" id="WP_076995752.1">
    <property type="nucleotide sequence ID" value="NZ_MSPR01000005.1"/>
</dbReference>
<dbReference type="EMBL" id="MSPR01000005">
    <property type="protein sequence ID" value="ONK30184.1"/>
    <property type="molecule type" value="Genomic_DNA"/>
</dbReference>
<proteinExistence type="predicted"/>
<dbReference type="AlphaFoldDB" id="A0AB36JSB4"/>
<organism evidence="1 3">
    <name type="scientific">Streptococcus azizii</name>
    <dbReference type="NCBI Taxonomy" id="1579424"/>
    <lineage>
        <taxon>Bacteria</taxon>
        <taxon>Bacillati</taxon>
        <taxon>Bacillota</taxon>
        <taxon>Bacilli</taxon>
        <taxon>Lactobacillales</taxon>
        <taxon>Streptococcaceae</taxon>
        <taxon>Streptococcus</taxon>
    </lineage>
</organism>
<dbReference type="EMBL" id="MSPT01000005">
    <property type="protein sequence ID" value="ONK28365.1"/>
    <property type="molecule type" value="Genomic_DNA"/>
</dbReference>
<evidence type="ECO:0000313" key="4">
    <source>
        <dbReference type="Proteomes" id="UP000188946"/>
    </source>
</evidence>
<accession>A0AB36JSB4</accession>
<evidence type="ECO:0000313" key="1">
    <source>
        <dbReference type="EMBL" id="ONK28365.1"/>
    </source>
</evidence>
<name>A0AB36JSB4_9STRE</name>
<keyword evidence="4" id="KW-1185">Reference proteome</keyword>
<dbReference type="Proteomes" id="UP000188600">
    <property type="component" value="Unassembled WGS sequence"/>
</dbReference>
<comment type="caution">
    <text evidence="1">The sequence shown here is derived from an EMBL/GenBank/DDBJ whole genome shotgun (WGS) entry which is preliminary data.</text>
</comment>
<protein>
    <recommendedName>
        <fullName evidence="5">DUF1310 domain-containing protein</fullName>
    </recommendedName>
</protein>
<evidence type="ECO:0000313" key="2">
    <source>
        <dbReference type="EMBL" id="ONK30184.1"/>
    </source>
</evidence>
<dbReference type="Proteomes" id="UP000188946">
    <property type="component" value="Unassembled WGS sequence"/>
</dbReference>
<reference evidence="3 4" key="1">
    <citation type="submission" date="2016-12" db="EMBL/GenBank/DDBJ databases">
        <authorList>
            <person name="Gulvik C.A."/>
        </authorList>
    </citation>
    <scope>NUCLEOTIDE SEQUENCE [LARGE SCALE GENOMIC DNA]</scope>
    <source>
        <strain evidence="2 4">12-5202</strain>
        <strain evidence="1 3">12-5291</strain>
    </source>
</reference>
<gene>
    <name evidence="2" type="ORF">BVE84_03745</name>
    <name evidence="1" type="ORF">BVE86_03185</name>
</gene>